<dbReference type="AlphaFoldDB" id="A0A074LIS4"/>
<evidence type="ECO:0000313" key="2">
    <source>
        <dbReference type="Proteomes" id="UP000027931"/>
    </source>
</evidence>
<dbReference type="Proteomes" id="UP000027931">
    <property type="component" value="Unassembled WGS sequence"/>
</dbReference>
<name>A0A074LIS4_9BACL</name>
<comment type="caution">
    <text evidence="1">The sequence shown here is derived from an EMBL/GenBank/DDBJ whole genome shotgun (WGS) entry which is preliminary data.</text>
</comment>
<keyword evidence="2" id="KW-1185">Reference proteome</keyword>
<reference evidence="1 2" key="1">
    <citation type="journal article" date="2013" name="Int. J. Syst. Evol. Microbiol.">
        <title>Tumebacillus flagellatus sp. nov., an alpha-amylase/pullulanase-producing bacterium isolated from cassava wastewater.</title>
        <authorList>
            <person name="Wang Q."/>
            <person name="Xie N."/>
            <person name="Qin Y."/>
            <person name="Shen N."/>
            <person name="Zhu J."/>
            <person name="Mi H."/>
            <person name="Huang R."/>
        </authorList>
    </citation>
    <scope>NUCLEOTIDE SEQUENCE [LARGE SCALE GENOMIC DNA]</scope>
    <source>
        <strain evidence="1 2">GST4</strain>
    </source>
</reference>
<proteinExistence type="predicted"/>
<protein>
    <submittedName>
        <fullName evidence="1">Uncharacterized protein</fullName>
    </submittedName>
</protein>
<sequence>MYRAPAATSNVTGSSATAYVKELLFTNTTSNPAQIALYLVPNGGVPSASNQVLTYYQVKANDIAVLNGLNLMMPPASTLQSAQFVSNAITVTASGVEIQ</sequence>
<evidence type="ECO:0000313" key="1">
    <source>
        <dbReference type="EMBL" id="KEO82091.1"/>
    </source>
</evidence>
<gene>
    <name evidence="1" type="ORF">EL26_17430</name>
</gene>
<accession>A0A074LIS4</accession>
<dbReference type="EMBL" id="JMIR01000028">
    <property type="protein sequence ID" value="KEO82091.1"/>
    <property type="molecule type" value="Genomic_DNA"/>
</dbReference>
<organism evidence="1 2">
    <name type="scientific">Tumebacillus flagellatus</name>
    <dbReference type="NCBI Taxonomy" id="1157490"/>
    <lineage>
        <taxon>Bacteria</taxon>
        <taxon>Bacillati</taxon>
        <taxon>Bacillota</taxon>
        <taxon>Bacilli</taxon>
        <taxon>Bacillales</taxon>
        <taxon>Alicyclobacillaceae</taxon>
        <taxon>Tumebacillus</taxon>
    </lineage>
</organism>